<proteinExistence type="predicted"/>
<dbReference type="AlphaFoldDB" id="A0A2S6I573"/>
<dbReference type="SUPFAM" id="SSF51735">
    <property type="entry name" value="NAD(P)-binding Rossmann-fold domains"/>
    <property type="match status" value="1"/>
</dbReference>
<dbReference type="InterPro" id="IPR046346">
    <property type="entry name" value="Aminoacid_DH-like_N_sf"/>
</dbReference>
<evidence type="ECO:0000256" key="2">
    <source>
        <dbReference type="ARBA" id="ARBA00023002"/>
    </source>
</evidence>
<dbReference type="GO" id="GO:0019632">
    <property type="term" value="P:shikimate metabolic process"/>
    <property type="evidence" value="ECO:0007669"/>
    <property type="project" value="TreeGrafter"/>
</dbReference>
<dbReference type="GO" id="GO:0009073">
    <property type="term" value="P:aromatic amino acid family biosynthetic process"/>
    <property type="evidence" value="ECO:0007669"/>
    <property type="project" value="UniProtKB-KW"/>
</dbReference>
<reference evidence="5 6" key="1">
    <citation type="submission" date="2018-02" db="EMBL/GenBank/DDBJ databases">
        <title>Genomic Encyclopedia of Archaeal and Bacterial Type Strains, Phase II (KMG-II): from individual species to whole genera.</title>
        <authorList>
            <person name="Goeker M."/>
        </authorList>
    </citation>
    <scope>NUCLEOTIDE SEQUENCE [LARGE SCALE GENOMIC DNA]</scope>
    <source>
        <strain evidence="5 6">DSM 29526</strain>
    </source>
</reference>
<dbReference type="OrthoDB" id="9792692at2"/>
<organism evidence="5 6">
    <name type="scientific">Neolewinella xylanilytica</name>
    <dbReference type="NCBI Taxonomy" id="1514080"/>
    <lineage>
        <taxon>Bacteria</taxon>
        <taxon>Pseudomonadati</taxon>
        <taxon>Bacteroidota</taxon>
        <taxon>Saprospiria</taxon>
        <taxon>Saprospirales</taxon>
        <taxon>Lewinellaceae</taxon>
        <taxon>Neolewinella</taxon>
    </lineage>
</organism>
<dbReference type="CDD" id="cd01065">
    <property type="entry name" value="NAD_bind_Shikimate_DH"/>
    <property type="match status" value="1"/>
</dbReference>
<dbReference type="Proteomes" id="UP000237662">
    <property type="component" value="Unassembled WGS sequence"/>
</dbReference>
<keyword evidence="2" id="KW-0560">Oxidoreductase</keyword>
<evidence type="ECO:0000313" key="6">
    <source>
        <dbReference type="Proteomes" id="UP000237662"/>
    </source>
</evidence>
<dbReference type="GO" id="GO:0050661">
    <property type="term" value="F:NADP binding"/>
    <property type="evidence" value="ECO:0007669"/>
    <property type="project" value="TreeGrafter"/>
</dbReference>
<protein>
    <submittedName>
        <fullName evidence="5">Shikimate dehydrogenase</fullName>
    </submittedName>
</protein>
<name>A0A2S6I573_9BACT</name>
<evidence type="ECO:0000256" key="3">
    <source>
        <dbReference type="ARBA" id="ARBA00023141"/>
    </source>
</evidence>
<dbReference type="SUPFAM" id="SSF53223">
    <property type="entry name" value="Aminoacid dehydrogenase-like, N-terminal domain"/>
    <property type="match status" value="1"/>
</dbReference>
<accession>A0A2S6I573</accession>
<evidence type="ECO:0000256" key="1">
    <source>
        <dbReference type="ARBA" id="ARBA00004871"/>
    </source>
</evidence>
<dbReference type="GO" id="GO:0005829">
    <property type="term" value="C:cytosol"/>
    <property type="evidence" value="ECO:0007669"/>
    <property type="project" value="TreeGrafter"/>
</dbReference>
<dbReference type="PANTHER" id="PTHR21089">
    <property type="entry name" value="SHIKIMATE DEHYDROGENASE"/>
    <property type="match status" value="1"/>
</dbReference>
<dbReference type="RefSeq" id="WP_104420737.1">
    <property type="nucleotide sequence ID" value="NZ_PTJC01000006.1"/>
</dbReference>
<dbReference type="Gene3D" id="3.40.50.720">
    <property type="entry name" value="NAD(P)-binding Rossmann-like Domain"/>
    <property type="match status" value="1"/>
</dbReference>
<feature type="domain" description="Shikimate dehydrogenase substrate binding N-terminal" evidence="4">
    <location>
        <begin position="6"/>
        <end position="89"/>
    </location>
</feature>
<dbReference type="GO" id="GO:0004764">
    <property type="term" value="F:shikimate 3-dehydrogenase (NADP+) activity"/>
    <property type="evidence" value="ECO:0007669"/>
    <property type="project" value="InterPro"/>
</dbReference>
<dbReference type="InterPro" id="IPR022893">
    <property type="entry name" value="Shikimate_DH_fam"/>
</dbReference>
<evidence type="ECO:0000259" key="4">
    <source>
        <dbReference type="Pfam" id="PF08501"/>
    </source>
</evidence>
<keyword evidence="6" id="KW-1185">Reference proteome</keyword>
<dbReference type="EMBL" id="PTJC01000006">
    <property type="protein sequence ID" value="PPK86292.1"/>
    <property type="molecule type" value="Genomic_DNA"/>
</dbReference>
<sequence>MPTFALIGYPLTHSFSQRYFTDKFAAMGLSDTHRYLNFEVADVAEFAQRRAAHPDLLGCNVTIPHKQAILPLLDEVDSVARRIGAVNTIRISEGRTTGFNTDYLGFRDDLLAQLRAQGRSTELRGTSALVLGTGGAALAVREALLDLGMNSQWVSRRGGADRITYAAIDQTVLNRHQVIINTTPLGMHPDTQAAPPLPYHLLGSGHFCYDLIYNPAETRFLQLARQRGAGAANGLGMLHLQAEASWKIWNPE</sequence>
<dbReference type="Gene3D" id="3.40.50.10860">
    <property type="entry name" value="Leucine Dehydrogenase, chain A, domain 1"/>
    <property type="match status" value="1"/>
</dbReference>
<gene>
    <name evidence="5" type="ORF">CLV84_3215</name>
</gene>
<dbReference type="InterPro" id="IPR013708">
    <property type="entry name" value="Shikimate_DH-bd_N"/>
</dbReference>
<keyword evidence="3" id="KW-0028">Amino-acid biosynthesis</keyword>
<dbReference type="Pfam" id="PF08501">
    <property type="entry name" value="Shikimate_dh_N"/>
    <property type="match status" value="1"/>
</dbReference>
<keyword evidence="3" id="KW-0057">Aromatic amino acid biosynthesis</keyword>
<comment type="pathway">
    <text evidence="1">Metabolic intermediate biosynthesis; chorismate biosynthesis; chorismate from D-erythrose 4-phosphate and phosphoenolpyruvate: step 4/7.</text>
</comment>
<evidence type="ECO:0000313" key="5">
    <source>
        <dbReference type="EMBL" id="PPK86292.1"/>
    </source>
</evidence>
<comment type="caution">
    <text evidence="5">The sequence shown here is derived from an EMBL/GenBank/DDBJ whole genome shotgun (WGS) entry which is preliminary data.</text>
</comment>
<dbReference type="InterPro" id="IPR036291">
    <property type="entry name" value="NAD(P)-bd_dom_sf"/>
</dbReference>
<dbReference type="PANTHER" id="PTHR21089:SF1">
    <property type="entry name" value="BIFUNCTIONAL 3-DEHYDROQUINATE DEHYDRATASE_SHIKIMATE DEHYDROGENASE, CHLOROPLASTIC"/>
    <property type="match status" value="1"/>
</dbReference>
<dbReference type="GO" id="GO:0009423">
    <property type="term" value="P:chorismate biosynthetic process"/>
    <property type="evidence" value="ECO:0007669"/>
    <property type="project" value="TreeGrafter"/>
</dbReference>